<gene>
    <name evidence="2" type="ORF">LY89DRAFT_451212</name>
</gene>
<proteinExistence type="predicted"/>
<dbReference type="SUPFAM" id="SSF57959">
    <property type="entry name" value="Leucine zipper domain"/>
    <property type="match status" value="1"/>
</dbReference>
<dbReference type="RefSeq" id="XP_018075015.1">
    <property type="nucleotide sequence ID" value="XM_018207611.1"/>
</dbReference>
<evidence type="ECO:0000313" key="2">
    <source>
        <dbReference type="EMBL" id="KUJ20660.1"/>
    </source>
</evidence>
<dbReference type="Gene3D" id="1.20.5.170">
    <property type="match status" value="1"/>
</dbReference>
<dbReference type="Proteomes" id="UP000070700">
    <property type="component" value="Unassembled WGS sequence"/>
</dbReference>
<dbReference type="PANTHER" id="PTHR40618:SF1">
    <property type="entry name" value="B-ZIP TRANSCRIPTION FACTOR (EUROFUNG)"/>
    <property type="match status" value="1"/>
</dbReference>
<dbReference type="CDD" id="cd14688">
    <property type="entry name" value="bZIP_YAP"/>
    <property type="match status" value="1"/>
</dbReference>
<sequence length="510" mass="57299">MAQRAYRHRKETTITSLEKQVQDLRGTNEEMSNIFISLYDYAVGQGLLQREPEFGQQLQSTTERFLALAKSTAQEEGSHDEQPEETKQVESESARRTKATRASSKKAQEQSPKTSDAPVHPYGGYISRLSPSDSPVEEIPLDSQLQTYEHRPRPTELQVITRPTEDNASFPFDLMDLQQYRVDIPPMEDYSQNFFSQTQLPLPTTHSYAEFSFARRIQRASVERAYKLITAENPPEVRFKEVFGLTLRYETKENVIARLKKFLRATDKETLHEWRNPFVHIGGSGTFYPNHDSEIETDLMPKFRTGYSMGPFNPTVGQAQELMLEDMKCTLPGFDGEFFDANDVEGYLRGRGLEIPPSADYVTAELDASILDEAISPRSDSVDTLPTIPSPKTPKSPLDRSLVNNGLGQRYDYNKPNINGFPFPITLWSMDASPKDTSNIDPIFNTLPSQSTSNRAAESVRSFTNKRLVTINVNVLVDGILSRAVCLGRGAGFRLSDVNAAIVAAIKAGF</sequence>
<organism evidence="2 3">
    <name type="scientific">Mollisia scopiformis</name>
    <name type="common">Conifer needle endophyte fungus</name>
    <name type="synonym">Phialocephala scopiformis</name>
    <dbReference type="NCBI Taxonomy" id="149040"/>
    <lineage>
        <taxon>Eukaryota</taxon>
        <taxon>Fungi</taxon>
        <taxon>Dikarya</taxon>
        <taxon>Ascomycota</taxon>
        <taxon>Pezizomycotina</taxon>
        <taxon>Leotiomycetes</taxon>
        <taxon>Helotiales</taxon>
        <taxon>Mollisiaceae</taxon>
        <taxon>Mollisia</taxon>
    </lineage>
</organism>
<dbReference type="OrthoDB" id="3555317at2759"/>
<reference evidence="2 3" key="1">
    <citation type="submission" date="2015-10" db="EMBL/GenBank/DDBJ databases">
        <title>Full genome of DAOMC 229536 Phialocephala scopiformis, a fungal endophyte of spruce producing the potent anti-insectan compound rugulosin.</title>
        <authorList>
            <consortium name="DOE Joint Genome Institute"/>
            <person name="Walker A.K."/>
            <person name="Frasz S.L."/>
            <person name="Seifert K.A."/>
            <person name="Miller J.D."/>
            <person name="Mondo S.J."/>
            <person name="Labutti K."/>
            <person name="Lipzen A."/>
            <person name="Dockter R."/>
            <person name="Kennedy M."/>
            <person name="Grigoriev I.V."/>
            <person name="Spatafora J.W."/>
        </authorList>
    </citation>
    <scope>NUCLEOTIDE SEQUENCE [LARGE SCALE GENOMIC DNA]</scope>
    <source>
        <strain evidence="2 3">CBS 120377</strain>
    </source>
</reference>
<dbReference type="InterPro" id="IPR046347">
    <property type="entry name" value="bZIP_sf"/>
</dbReference>
<dbReference type="GO" id="GO:0003700">
    <property type="term" value="F:DNA-binding transcription factor activity"/>
    <property type="evidence" value="ECO:0007669"/>
    <property type="project" value="InterPro"/>
</dbReference>
<dbReference type="PANTHER" id="PTHR40618">
    <property type="entry name" value="B-ZIP TRANSCRIPTION FACTOR (EUROFUNG)-RELATED"/>
    <property type="match status" value="1"/>
</dbReference>
<dbReference type="STRING" id="149040.A0A194XKC2"/>
<feature type="region of interest" description="Disordered" evidence="1">
    <location>
        <begin position="69"/>
        <end position="137"/>
    </location>
</feature>
<feature type="region of interest" description="Disordered" evidence="1">
    <location>
        <begin position="380"/>
        <end position="401"/>
    </location>
</feature>
<dbReference type="EMBL" id="KQ947409">
    <property type="protein sequence ID" value="KUJ20660.1"/>
    <property type="molecule type" value="Genomic_DNA"/>
</dbReference>
<name>A0A194XKC2_MOLSC</name>
<feature type="compositionally biased region" description="Basic and acidic residues" evidence="1">
    <location>
        <begin position="76"/>
        <end position="95"/>
    </location>
</feature>
<dbReference type="AlphaFoldDB" id="A0A194XKC2"/>
<dbReference type="GeneID" id="28817337"/>
<accession>A0A194XKC2</accession>
<protein>
    <submittedName>
        <fullName evidence="2">Uncharacterized protein</fullName>
    </submittedName>
</protein>
<dbReference type="InParanoid" id="A0A194XKC2"/>
<evidence type="ECO:0000256" key="1">
    <source>
        <dbReference type="SAM" id="MobiDB-lite"/>
    </source>
</evidence>
<dbReference type="KEGG" id="psco:LY89DRAFT_451212"/>
<evidence type="ECO:0000313" key="3">
    <source>
        <dbReference type="Proteomes" id="UP000070700"/>
    </source>
</evidence>
<keyword evidence="3" id="KW-1185">Reference proteome</keyword>